<feature type="region of interest" description="Disordered" evidence="1">
    <location>
        <begin position="1"/>
        <end position="21"/>
    </location>
</feature>
<organism evidence="2 3">
    <name type="scientific">Candidatus Amesbacteria bacterium GW2011_GWA2_47_11b</name>
    <dbReference type="NCBI Taxonomy" id="1618358"/>
    <lineage>
        <taxon>Bacteria</taxon>
        <taxon>Candidatus Amesiibacteriota</taxon>
    </lineage>
</organism>
<dbReference type="Proteomes" id="UP000034307">
    <property type="component" value="Unassembled WGS sequence"/>
</dbReference>
<name>A0A0G1UK41_9BACT</name>
<protein>
    <submittedName>
        <fullName evidence="2">Uncharacterized protein</fullName>
    </submittedName>
</protein>
<evidence type="ECO:0000313" key="3">
    <source>
        <dbReference type="Proteomes" id="UP000034307"/>
    </source>
</evidence>
<dbReference type="EMBL" id="LCNO01000006">
    <property type="protein sequence ID" value="KKU58085.1"/>
    <property type="molecule type" value="Genomic_DNA"/>
</dbReference>
<proteinExistence type="predicted"/>
<reference evidence="2 3" key="1">
    <citation type="journal article" date="2015" name="Nature">
        <title>rRNA introns, odd ribosomes, and small enigmatic genomes across a large radiation of phyla.</title>
        <authorList>
            <person name="Brown C.T."/>
            <person name="Hug L.A."/>
            <person name="Thomas B.C."/>
            <person name="Sharon I."/>
            <person name="Castelle C.J."/>
            <person name="Singh A."/>
            <person name="Wilkins M.J."/>
            <person name="Williams K.H."/>
            <person name="Banfield J.F."/>
        </authorList>
    </citation>
    <scope>NUCLEOTIDE SEQUENCE [LARGE SCALE GENOMIC DNA]</scope>
</reference>
<comment type="caution">
    <text evidence="2">The sequence shown here is derived from an EMBL/GenBank/DDBJ whole genome shotgun (WGS) entry which is preliminary data.</text>
</comment>
<accession>A0A0G1UK41</accession>
<gene>
    <name evidence="2" type="ORF">UX80_C0006G0055</name>
</gene>
<evidence type="ECO:0000256" key="1">
    <source>
        <dbReference type="SAM" id="MobiDB-lite"/>
    </source>
</evidence>
<dbReference type="AlphaFoldDB" id="A0A0G1UK41"/>
<sequence length="87" mass="9459">MNDKDLPEDLTDKKSRRERRRDLGNIEAAAADGAAALENVAAGAGGHAGTETVFSNSFQFFGLPGTFCSHDQNYITKMYLKNCGYLV</sequence>
<dbReference type="STRING" id="1618358.UX80_C0006G0055"/>
<evidence type="ECO:0000313" key="2">
    <source>
        <dbReference type="EMBL" id="KKU58085.1"/>
    </source>
</evidence>